<reference evidence="5 6" key="1">
    <citation type="submission" date="2015-12" db="EMBL/GenBank/DDBJ databases">
        <title>The genome of Folsomia candida.</title>
        <authorList>
            <person name="Faddeeva A."/>
            <person name="Derks M.F."/>
            <person name="Anvar Y."/>
            <person name="Smit S."/>
            <person name="Van Straalen N."/>
            <person name="Roelofs D."/>
        </authorList>
    </citation>
    <scope>NUCLEOTIDE SEQUENCE [LARGE SCALE GENOMIC DNA]</scope>
    <source>
        <strain evidence="5 6">VU population</strain>
        <tissue evidence="5">Whole body</tissue>
    </source>
</reference>
<dbReference type="SUPFAM" id="SSF51905">
    <property type="entry name" value="FAD/NAD(P)-binding domain"/>
    <property type="match status" value="1"/>
</dbReference>
<dbReference type="InterPro" id="IPR036188">
    <property type="entry name" value="FAD/NAD-bd_sf"/>
</dbReference>
<evidence type="ECO:0000256" key="2">
    <source>
        <dbReference type="SAM" id="Phobius"/>
    </source>
</evidence>
<keyword evidence="2" id="KW-0812">Transmembrane</keyword>
<evidence type="ECO:0000256" key="3">
    <source>
        <dbReference type="SAM" id="SignalP"/>
    </source>
</evidence>
<accession>A0A226F233</accession>
<dbReference type="InterPro" id="IPR012132">
    <property type="entry name" value="GMC_OxRdtase"/>
</dbReference>
<name>A0A226F233_FOLCA</name>
<dbReference type="AlphaFoldDB" id="A0A226F233"/>
<dbReference type="OrthoDB" id="64893at2759"/>
<dbReference type="PANTHER" id="PTHR11552">
    <property type="entry name" value="GLUCOSE-METHANOL-CHOLINE GMC OXIDOREDUCTASE"/>
    <property type="match status" value="1"/>
</dbReference>
<keyword evidence="2" id="KW-0472">Membrane</keyword>
<evidence type="ECO:0000259" key="4">
    <source>
        <dbReference type="Pfam" id="PF05199"/>
    </source>
</evidence>
<keyword evidence="6" id="KW-1185">Reference proteome</keyword>
<proteinExistence type="inferred from homology"/>
<protein>
    <submittedName>
        <fullName evidence="5">Glucose dehydrogenase [FAD, quinone]</fullName>
    </submittedName>
</protein>
<feature type="signal peptide" evidence="3">
    <location>
        <begin position="1"/>
        <end position="18"/>
    </location>
</feature>
<keyword evidence="2" id="KW-1133">Transmembrane helix</keyword>
<dbReference type="GO" id="GO:0016614">
    <property type="term" value="F:oxidoreductase activity, acting on CH-OH group of donors"/>
    <property type="evidence" value="ECO:0007669"/>
    <property type="project" value="InterPro"/>
</dbReference>
<dbReference type="PANTHER" id="PTHR11552:SF147">
    <property type="entry name" value="CHOLINE DEHYDROGENASE, MITOCHONDRIAL"/>
    <property type="match status" value="1"/>
</dbReference>
<comment type="caution">
    <text evidence="5">The sequence shown here is derived from an EMBL/GenBank/DDBJ whole genome shotgun (WGS) entry which is preliminary data.</text>
</comment>
<evidence type="ECO:0000256" key="1">
    <source>
        <dbReference type="ARBA" id="ARBA00010790"/>
    </source>
</evidence>
<keyword evidence="3" id="KW-0732">Signal</keyword>
<dbReference type="Gene3D" id="3.50.50.60">
    <property type="entry name" value="FAD/NAD(P)-binding domain"/>
    <property type="match status" value="1"/>
</dbReference>
<organism evidence="5 6">
    <name type="scientific">Folsomia candida</name>
    <name type="common">Springtail</name>
    <dbReference type="NCBI Taxonomy" id="158441"/>
    <lineage>
        <taxon>Eukaryota</taxon>
        <taxon>Metazoa</taxon>
        <taxon>Ecdysozoa</taxon>
        <taxon>Arthropoda</taxon>
        <taxon>Hexapoda</taxon>
        <taxon>Collembola</taxon>
        <taxon>Entomobryomorpha</taxon>
        <taxon>Isotomoidea</taxon>
        <taxon>Isotomidae</taxon>
        <taxon>Proisotominae</taxon>
        <taxon>Folsomia</taxon>
    </lineage>
</organism>
<dbReference type="EMBL" id="LNIX01000001">
    <property type="protein sequence ID" value="OXA63261.1"/>
    <property type="molecule type" value="Genomic_DNA"/>
</dbReference>
<feature type="chain" id="PRO_5012262816" evidence="3">
    <location>
        <begin position="19"/>
        <end position="373"/>
    </location>
</feature>
<dbReference type="GO" id="GO:0050660">
    <property type="term" value="F:flavin adenine dinucleotide binding"/>
    <property type="evidence" value="ECO:0007669"/>
    <property type="project" value="InterPro"/>
</dbReference>
<feature type="transmembrane region" description="Helical" evidence="2">
    <location>
        <begin position="225"/>
        <end position="245"/>
    </location>
</feature>
<sequence length="373" mass="41297">MTRIILACLLVILPQVFGHGRVSDPPQRGSLWRHEEYSWANPGRQADDHENFCGGRGVTVPYAGACGVCGDSILDPLPRKHEIGGEYERIIITRNYTAGSTISVQITIAAGHGVHGENGKLYENCTPTNFFKFSAIISFHPTHRTSDKSGYHDHYSKDVTIIVTKDEGFQFLTCYTEPYLFDFYLAPFQLESWISLWLFVLATLFEETGYMPSKIEKSTFFRLSFGIWCLMFVVLTNGYNGIMILELNAPLGGGTTGALVATELLETDAFRSTGAIVGRSKIPGCEKHDPLSPDYFRCHIKTFTVSGAHGAGNCGMGRVVDSQLVVKGTQRLRIADASIMPTLPNANIAWACFMIGEKTADLLIQKYDENVKK</sequence>
<comment type="similarity">
    <text evidence="1">Belongs to the GMC oxidoreductase family.</text>
</comment>
<dbReference type="Proteomes" id="UP000198287">
    <property type="component" value="Unassembled WGS sequence"/>
</dbReference>
<evidence type="ECO:0000313" key="6">
    <source>
        <dbReference type="Proteomes" id="UP000198287"/>
    </source>
</evidence>
<dbReference type="Pfam" id="PF05199">
    <property type="entry name" value="GMC_oxred_C"/>
    <property type="match status" value="1"/>
</dbReference>
<dbReference type="Gene3D" id="3.30.560.10">
    <property type="entry name" value="Glucose Oxidase, domain 3"/>
    <property type="match status" value="1"/>
</dbReference>
<feature type="domain" description="Glucose-methanol-choline oxidoreductase C-terminal" evidence="4">
    <location>
        <begin position="275"/>
        <end position="356"/>
    </location>
</feature>
<gene>
    <name evidence="5" type="ORF">Fcan01_00225</name>
</gene>
<feature type="transmembrane region" description="Helical" evidence="2">
    <location>
        <begin position="183"/>
        <end position="205"/>
    </location>
</feature>
<evidence type="ECO:0000313" key="5">
    <source>
        <dbReference type="EMBL" id="OXA63261.1"/>
    </source>
</evidence>
<dbReference type="InterPro" id="IPR007867">
    <property type="entry name" value="GMC_OxRtase_C"/>
</dbReference>